<dbReference type="PROSITE" id="PS51194">
    <property type="entry name" value="HELICASE_CTER"/>
    <property type="match status" value="1"/>
</dbReference>
<feature type="region of interest" description="Disordered" evidence="6">
    <location>
        <begin position="255"/>
        <end position="310"/>
    </location>
</feature>
<gene>
    <name evidence="9" type="ORF">HK100_011471</name>
</gene>
<evidence type="ECO:0000256" key="6">
    <source>
        <dbReference type="SAM" id="MobiDB-lite"/>
    </source>
</evidence>
<evidence type="ECO:0000256" key="3">
    <source>
        <dbReference type="ARBA" id="ARBA00022806"/>
    </source>
</evidence>
<feature type="domain" description="Helicase ATP-binding" evidence="7">
    <location>
        <begin position="613"/>
        <end position="768"/>
    </location>
</feature>
<evidence type="ECO:0000313" key="9">
    <source>
        <dbReference type="EMBL" id="KAJ3123842.1"/>
    </source>
</evidence>
<dbReference type="InterPro" id="IPR011545">
    <property type="entry name" value="DEAD/DEAH_box_helicase_dom"/>
</dbReference>
<feature type="coiled-coil region" evidence="5">
    <location>
        <begin position="426"/>
        <end position="453"/>
    </location>
</feature>
<dbReference type="GO" id="GO:0005524">
    <property type="term" value="F:ATP binding"/>
    <property type="evidence" value="ECO:0007669"/>
    <property type="project" value="UniProtKB-KW"/>
</dbReference>
<feature type="compositionally biased region" description="Polar residues" evidence="6">
    <location>
        <begin position="296"/>
        <end position="309"/>
    </location>
</feature>
<dbReference type="Proteomes" id="UP001211907">
    <property type="component" value="Unassembled WGS sequence"/>
</dbReference>
<organism evidence="9 10">
    <name type="scientific">Physocladia obscura</name>
    <dbReference type="NCBI Taxonomy" id="109957"/>
    <lineage>
        <taxon>Eukaryota</taxon>
        <taxon>Fungi</taxon>
        <taxon>Fungi incertae sedis</taxon>
        <taxon>Chytridiomycota</taxon>
        <taxon>Chytridiomycota incertae sedis</taxon>
        <taxon>Chytridiomycetes</taxon>
        <taxon>Chytridiales</taxon>
        <taxon>Chytriomycetaceae</taxon>
        <taxon>Physocladia</taxon>
    </lineage>
</organism>
<dbReference type="Pfam" id="PF00270">
    <property type="entry name" value="DEAD"/>
    <property type="match status" value="1"/>
</dbReference>
<feature type="domain" description="Helicase C-terminal" evidence="8">
    <location>
        <begin position="1024"/>
        <end position="1210"/>
    </location>
</feature>
<name>A0AAD5T1D0_9FUNG</name>
<dbReference type="Gene3D" id="3.40.50.300">
    <property type="entry name" value="P-loop containing nucleotide triphosphate hydrolases"/>
    <property type="match status" value="2"/>
</dbReference>
<keyword evidence="2" id="KW-0378">Hydrolase</keyword>
<feature type="region of interest" description="Disordered" evidence="6">
    <location>
        <begin position="350"/>
        <end position="386"/>
    </location>
</feature>
<sequence>MSSEFSSNIENTSADYAGPEQFIIDGNALAYHILTSVISDEIGFLNQSIQELHRILQTISARGCNYKIVIFHDHFKLFDQILGPQFSTAFSCLVQEIPSPFEFTDIESAEWKEYLSREQFSFILTSIATLRICTNTAIAVIQSFFVNQCLSSGLSVALLSEYLLTEPHAVMAFLIQNSKYIEELAVKYKGNHRELIERLSNDENELLRFDSNEIIRPENEISSSSLWSPISEVEKSDWFSVSRFKQKPLEIPENDGIISYSKQSSTRPQSPTFSSSSFSEDSDSSDDSSPPSPLSKNNQKTQSSASIKTQKVRQEKAHWIAIYAASLSGVTGRVLERQIITVDAKQSLAKTSKKKLATTSKSEHSQSNNSWPKKNQKSSAQPSKKDAIISAQLVKKSEKARERLMALFNEFGIGNHIGITSDPISRAAQEKKLDSCRIKLVALESKLDDFTNKHSEVSEVVYEALLLKIALLFDSWRLASTIGGRNFQLLVELFHSATSLIKSVAEDNLLSAMAKYFLAITCHNILSYVGLDSILKSLVQSLEMPVEKSNGKKEANIASYTPPFEIKMPNLSSNMLVGCSAAEFQLLYCGDEMERMLDSQRDFRVNFKPDGWQREILNHIDNNDSAPTSAGKTFCCFYAMEIMMRSGDDGVVVYIAPSSALANQIAAEIEGRYTKQFKHNSMTIWAILTEDYRMHDPLQCQILVTTPKMFKDMILQPKLAGSWLPRVKRVVFDEIHCLGDRNNDGQVINQLLLMVLCPILALSATVGNIQDFGDSLAEIQKAHGHSLKIVHHKNRYSHLRKFIYNESTRVFKHIHPISALYRRSPENIAEDLDLEPRDTSKLAKNMAALSKSGYLAPTSIESFFVKTSIIGLGDVAKYADYLKKVLKLWMENPDSRNRDSPFIKLVDLLNNDNTSDLNTQTDLINDDKKKSASLASMNDFNVSHTSDLLRDMNDNQLFPALFYSFDGAGQTCLQILESVVVSLDAEEAHFKVTDITFRQNLETLKKWDAESPKLYKKYESELQEFKKRSYYTKEEFEAFVAQRSPKPFVFDPAAIVDAFSYSNKKCGVNLDDIEVEISKLKGLSKFVLQGLRRGVCCHFTGMNVEYLQLVERLFRKGWARVVFCTQTLSLGINMPAKSAVFIGDSPYLTPLSFRQAAGRAGRRGLDLRGNVIFVGLKRERINMLLASQLPALNVNFELSDALVLQLHSVLANQSSQLVASTIFENVIKLEHSAKARINNASALQQSVNRLQESRHISISPKAEQKPSLIGFAGFVCHLSQFSEFGAFAFAKLMQDGVLFEICSQFETRRDQVCHDLLVTISTLFCRRPMLHASRMYEVKQKNGSNFSVVEIPAISSIVLHSLYEIGGIKYQLESLPPPPLDASIESSYLLNAYILDFFKHGRIVSLIRENKLSGRAEAIVLLGEFWKVLDGIRTCLEIMIIGIERDQGLQDVQIQNVVRDESTEMFLSSEYQQGREQVQLIVRGLIEPHFSGEAYGLWNMYKSVHVIQQIYGVNLAAIMN</sequence>
<feature type="compositionally biased region" description="Polar residues" evidence="6">
    <location>
        <begin position="365"/>
        <end position="382"/>
    </location>
</feature>
<evidence type="ECO:0000256" key="4">
    <source>
        <dbReference type="ARBA" id="ARBA00022840"/>
    </source>
</evidence>
<keyword evidence="5" id="KW-0175">Coiled coil</keyword>
<dbReference type="PANTHER" id="PTHR44533">
    <property type="entry name" value="DEAD/H RNA HELICASE, PUTATIVE-RELATED"/>
    <property type="match status" value="1"/>
</dbReference>
<keyword evidence="3" id="KW-0347">Helicase</keyword>
<keyword evidence="4" id="KW-0067">ATP-binding</keyword>
<dbReference type="GO" id="GO:0004386">
    <property type="term" value="F:helicase activity"/>
    <property type="evidence" value="ECO:0007669"/>
    <property type="project" value="UniProtKB-KW"/>
</dbReference>
<dbReference type="SUPFAM" id="SSF52540">
    <property type="entry name" value="P-loop containing nucleoside triphosphate hydrolases"/>
    <property type="match status" value="1"/>
</dbReference>
<reference evidence="9" key="1">
    <citation type="submission" date="2020-05" db="EMBL/GenBank/DDBJ databases">
        <title>Phylogenomic resolution of chytrid fungi.</title>
        <authorList>
            <person name="Stajich J.E."/>
            <person name="Amses K."/>
            <person name="Simmons R."/>
            <person name="Seto K."/>
            <person name="Myers J."/>
            <person name="Bonds A."/>
            <person name="Quandt C.A."/>
            <person name="Barry K."/>
            <person name="Liu P."/>
            <person name="Grigoriev I."/>
            <person name="Longcore J.E."/>
            <person name="James T.Y."/>
        </authorList>
    </citation>
    <scope>NUCLEOTIDE SEQUENCE</scope>
    <source>
        <strain evidence="9">JEL0513</strain>
    </source>
</reference>
<dbReference type="Pfam" id="PF00271">
    <property type="entry name" value="Helicase_C"/>
    <property type="match status" value="1"/>
</dbReference>
<dbReference type="EMBL" id="JADGJH010000711">
    <property type="protein sequence ID" value="KAJ3123842.1"/>
    <property type="molecule type" value="Genomic_DNA"/>
</dbReference>
<evidence type="ECO:0000259" key="8">
    <source>
        <dbReference type="PROSITE" id="PS51194"/>
    </source>
</evidence>
<feature type="compositionally biased region" description="Low complexity" evidence="6">
    <location>
        <begin position="264"/>
        <end position="279"/>
    </location>
</feature>
<accession>A0AAD5T1D0</accession>
<dbReference type="InterPro" id="IPR014001">
    <property type="entry name" value="Helicase_ATP-bd"/>
</dbReference>
<dbReference type="InterPro" id="IPR001650">
    <property type="entry name" value="Helicase_C-like"/>
</dbReference>
<evidence type="ECO:0000256" key="1">
    <source>
        <dbReference type="ARBA" id="ARBA00022741"/>
    </source>
</evidence>
<evidence type="ECO:0000256" key="5">
    <source>
        <dbReference type="SAM" id="Coils"/>
    </source>
</evidence>
<dbReference type="FunFam" id="3.40.50.300:FF:001039">
    <property type="entry name" value="ATP-dependent RNA helicase DDX60"/>
    <property type="match status" value="1"/>
</dbReference>
<dbReference type="GO" id="GO:0005737">
    <property type="term" value="C:cytoplasm"/>
    <property type="evidence" value="ECO:0007669"/>
    <property type="project" value="TreeGrafter"/>
</dbReference>
<dbReference type="InterPro" id="IPR052431">
    <property type="entry name" value="SKI2_subfamily_helicases"/>
</dbReference>
<evidence type="ECO:0000259" key="7">
    <source>
        <dbReference type="PROSITE" id="PS51192"/>
    </source>
</evidence>
<evidence type="ECO:0000256" key="2">
    <source>
        <dbReference type="ARBA" id="ARBA00022801"/>
    </source>
</evidence>
<dbReference type="SMART" id="SM00487">
    <property type="entry name" value="DEXDc"/>
    <property type="match status" value="1"/>
</dbReference>
<keyword evidence="1" id="KW-0547">Nucleotide-binding</keyword>
<dbReference type="PROSITE" id="PS51192">
    <property type="entry name" value="HELICASE_ATP_BIND_1"/>
    <property type="match status" value="1"/>
</dbReference>
<comment type="caution">
    <text evidence="9">The sequence shown here is derived from an EMBL/GenBank/DDBJ whole genome shotgun (WGS) entry which is preliminary data.</text>
</comment>
<dbReference type="GO" id="GO:0016787">
    <property type="term" value="F:hydrolase activity"/>
    <property type="evidence" value="ECO:0007669"/>
    <property type="project" value="UniProtKB-KW"/>
</dbReference>
<evidence type="ECO:0000313" key="10">
    <source>
        <dbReference type="Proteomes" id="UP001211907"/>
    </source>
</evidence>
<dbReference type="GO" id="GO:0003676">
    <property type="term" value="F:nucleic acid binding"/>
    <property type="evidence" value="ECO:0007669"/>
    <property type="project" value="InterPro"/>
</dbReference>
<keyword evidence="10" id="KW-1185">Reference proteome</keyword>
<dbReference type="SMART" id="SM00490">
    <property type="entry name" value="HELICc"/>
    <property type="match status" value="1"/>
</dbReference>
<dbReference type="PANTHER" id="PTHR44533:SF4">
    <property type="entry name" value="DEAD_H RNA HELICASE, PUTATIVE-RELATED"/>
    <property type="match status" value="1"/>
</dbReference>
<protein>
    <submittedName>
        <fullName evidence="9">Uncharacterized protein</fullName>
    </submittedName>
</protein>
<proteinExistence type="predicted"/>
<dbReference type="InterPro" id="IPR027417">
    <property type="entry name" value="P-loop_NTPase"/>
</dbReference>